<evidence type="ECO:0000313" key="1">
    <source>
        <dbReference type="EMBL" id="JAD52892.1"/>
    </source>
</evidence>
<protein>
    <submittedName>
        <fullName evidence="1">Uncharacterized protein</fullName>
    </submittedName>
</protein>
<accession>A0A0A9B0M3</accession>
<proteinExistence type="predicted"/>
<dbReference type="EMBL" id="GBRH01245003">
    <property type="protein sequence ID" value="JAD52892.1"/>
    <property type="molecule type" value="Transcribed_RNA"/>
</dbReference>
<reference evidence="1" key="2">
    <citation type="journal article" date="2015" name="Data Brief">
        <title>Shoot transcriptome of the giant reed, Arundo donax.</title>
        <authorList>
            <person name="Barrero R.A."/>
            <person name="Guerrero F.D."/>
            <person name="Moolhuijzen P."/>
            <person name="Goolsby J.A."/>
            <person name="Tidwell J."/>
            <person name="Bellgard S.E."/>
            <person name="Bellgard M.I."/>
        </authorList>
    </citation>
    <scope>NUCLEOTIDE SEQUENCE</scope>
    <source>
        <tissue evidence="1">Shoot tissue taken approximately 20 cm above the soil surface</tissue>
    </source>
</reference>
<organism evidence="1">
    <name type="scientific">Arundo donax</name>
    <name type="common">Giant reed</name>
    <name type="synonym">Donax arundinaceus</name>
    <dbReference type="NCBI Taxonomy" id="35708"/>
    <lineage>
        <taxon>Eukaryota</taxon>
        <taxon>Viridiplantae</taxon>
        <taxon>Streptophyta</taxon>
        <taxon>Embryophyta</taxon>
        <taxon>Tracheophyta</taxon>
        <taxon>Spermatophyta</taxon>
        <taxon>Magnoliopsida</taxon>
        <taxon>Liliopsida</taxon>
        <taxon>Poales</taxon>
        <taxon>Poaceae</taxon>
        <taxon>PACMAD clade</taxon>
        <taxon>Arundinoideae</taxon>
        <taxon>Arundineae</taxon>
        <taxon>Arundo</taxon>
    </lineage>
</organism>
<sequence>MSVSIHSC</sequence>
<name>A0A0A9B0M3_ARUDO</name>
<reference evidence="1" key="1">
    <citation type="submission" date="2014-09" db="EMBL/GenBank/DDBJ databases">
        <authorList>
            <person name="Magalhaes I.L.F."/>
            <person name="Oliveira U."/>
            <person name="Santos F.R."/>
            <person name="Vidigal T.H.D.A."/>
            <person name="Brescovit A.D."/>
            <person name="Santos A.J."/>
        </authorList>
    </citation>
    <scope>NUCLEOTIDE SEQUENCE</scope>
    <source>
        <tissue evidence="1">Shoot tissue taken approximately 20 cm above the soil surface</tissue>
    </source>
</reference>